<organism evidence="8 9">
    <name type="scientific">Lysobacter koreensis</name>
    <dbReference type="NCBI Taxonomy" id="266122"/>
    <lineage>
        <taxon>Bacteria</taxon>
        <taxon>Pseudomonadati</taxon>
        <taxon>Pseudomonadota</taxon>
        <taxon>Gammaproteobacteria</taxon>
        <taxon>Lysobacterales</taxon>
        <taxon>Lysobacteraceae</taxon>
        <taxon>Lysobacter</taxon>
    </lineage>
</organism>
<feature type="transmembrane region" description="Helical" evidence="7">
    <location>
        <begin position="302"/>
        <end position="329"/>
    </location>
</feature>
<proteinExistence type="predicted"/>
<evidence type="ECO:0000256" key="2">
    <source>
        <dbReference type="ARBA" id="ARBA00022475"/>
    </source>
</evidence>
<dbReference type="Proteomes" id="UP001597090">
    <property type="component" value="Unassembled WGS sequence"/>
</dbReference>
<keyword evidence="4 7" id="KW-1133">Transmembrane helix</keyword>
<comment type="caution">
    <text evidence="8">The sequence shown here is derived from an EMBL/GenBank/DDBJ whole genome shotgun (WGS) entry which is preliminary data.</text>
</comment>
<name>A0ABW2YPQ1_9GAMM</name>
<feature type="transmembrane region" description="Helical" evidence="7">
    <location>
        <begin position="86"/>
        <end position="111"/>
    </location>
</feature>
<feature type="region of interest" description="Disordered" evidence="6">
    <location>
        <begin position="1"/>
        <end position="56"/>
    </location>
</feature>
<reference evidence="9" key="1">
    <citation type="journal article" date="2019" name="Int. J. Syst. Evol. Microbiol.">
        <title>The Global Catalogue of Microorganisms (GCM) 10K type strain sequencing project: providing services to taxonomists for standard genome sequencing and annotation.</title>
        <authorList>
            <consortium name="The Broad Institute Genomics Platform"/>
            <consortium name="The Broad Institute Genome Sequencing Center for Infectious Disease"/>
            <person name="Wu L."/>
            <person name="Ma J."/>
        </authorList>
    </citation>
    <scope>NUCLEOTIDE SEQUENCE [LARGE SCALE GENOMIC DNA]</scope>
    <source>
        <strain evidence="9">CCUG 55491</strain>
    </source>
</reference>
<evidence type="ECO:0000256" key="1">
    <source>
        <dbReference type="ARBA" id="ARBA00004651"/>
    </source>
</evidence>
<sequence length="342" mass="36742">MAKRPSSRKSPATRATPRAQPVAKREAVKAKKAVSKVAAKLDPTKPTASRAASGKSTRRPAIEALIRSARGSLPVALLRRFIDADLLSQSAALALYAVLSLAPLLLILVWLTSAILPGAQEALIQQIALLVGSEAGEVARTIISNAKQHPDTGSIAGWWSLVLLFVGATAVFAQLQDVLNKIFRTDATALPGLMAWLRKRVFSLGLVFALGFLLVVSMTLSTVLQLVFERVEWMLPLMATAATWLVYAFAFALMYHYLPDRSVGWRRALGGGAATAMLFLLGRAAIAWYLRRADPGSAYGSMGTIVLALVWIYYAALIVFVGALLTAVVDERAKARMGARTG</sequence>
<dbReference type="RefSeq" id="WP_386811389.1">
    <property type="nucleotide sequence ID" value="NZ_JBHTIH010000002.1"/>
</dbReference>
<evidence type="ECO:0000256" key="3">
    <source>
        <dbReference type="ARBA" id="ARBA00022692"/>
    </source>
</evidence>
<keyword evidence="5 7" id="KW-0472">Membrane</keyword>
<evidence type="ECO:0000256" key="6">
    <source>
        <dbReference type="SAM" id="MobiDB-lite"/>
    </source>
</evidence>
<dbReference type="PANTHER" id="PTHR30213:SF1">
    <property type="entry name" value="INNER MEMBRANE PROTEIN YHJD"/>
    <property type="match status" value="1"/>
</dbReference>
<feature type="transmembrane region" description="Helical" evidence="7">
    <location>
        <begin position="233"/>
        <end position="257"/>
    </location>
</feature>
<feature type="transmembrane region" description="Helical" evidence="7">
    <location>
        <begin position="269"/>
        <end position="290"/>
    </location>
</feature>
<gene>
    <name evidence="8" type="ORF">ACFQZQ_04090</name>
</gene>
<accession>A0ABW2YPQ1</accession>
<dbReference type="NCBIfam" id="TIGR00765">
    <property type="entry name" value="yihY_not_rbn"/>
    <property type="match status" value="1"/>
</dbReference>
<keyword evidence="2" id="KW-1003">Cell membrane</keyword>
<dbReference type="PANTHER" id="PTHR30213">
    <property type="entry name" value="INNER MEMBRANE PROTEIN YHJD"/>
    <property type="match status" value="1"/>
</dbReference>
<keyword evidence="9" id="KW-1185">Reference proteome</keyword>
<dbReference type="Pfam" id="PF03631">
    <property type="entry name" value="Virul_fac_BrkB"/>
    <property type="match status" value="1"/>
</dbReference>
<keyword evidence="3 7" id="KW-0812">Transmembrane</keyword>
<dbReference type="EMBL" id="JBHTIH010000002">
    <property type="protein sequence ID" value="MFD0738467.1"/>
    <property type="molecule type" value="Genomic_DNA"/>
</dbReference>
<dbReference type="InterPro" id="IPR017039">
    <property type="entry name" value="Virul_fac_BrkB"/>
</dbReference>
<evidence type="ECO:0000256" key="5">
    <source>
        <dbReference type="ARBA" id="ARBA00023136"/>
    </source>
</evidence>
<feature type="transmembrane region" description="Helical" evidence="7">
    <location>
        <begin position="201"/>
        <end position="227"/>
    </location>
</feature>
<evidence type="ECO:0000256" key="7">
    <source>
        <dbReference type="SAM" id="Phobius"/>
    </source>
</evidence>
<evidence type="ECO:0000256" key="4">
    <source>
        <dbReference type="ARBA" id="ARBA00022989"/>
    </source>
</evidence>
<protein>
    <submittedName>
        <fullName evidence="8">YihY/virulence factor BrkB family protein</fullName>
    </submittedName>
</protein>
<evidence type="ECO:0000313" key="8">
    <source>
        <dbReference type="EMBL" id="MFD0738467.1"/>
    </source>
</evidence>
<comment type="subcellular location">
    <subcellularLocation>
        <location evidence="1">Cell membrane</location>
        <topology evidence="1">Multi-pass membrane protein</topology>
    </subcellularLocation>
</comment>
<feature type="transmembrane region" description="Helical" evidence="7">
    <location>
        <begin position="155"/>
        <end position="175"/>
    </location>
</feature>
<evidence type="ECO:0000313" key="9">
    <source>
        <dbReference type="Proteomes" id="UP001597090"/>
    </source>
</evidence>